<dbReference type="Proteomes" id="UP000011585">
    <property type="component" value="Unassembled WGS sequence"/>
</dbReference>
<evidence type="ECO:0000256" key="2">
    <source>
        <dbReference type="SAM" id="MobiDB-lite"/>
    </source>
</evidence>
<dbReference type="EMBL" id="AOHT01000024">
    <property type="protein sequence ID" value="ELY28486.1"/>
    <property type="molecule type" value="Genomic_DNA"/>
</dbReference>
<dbReference type="GeneID" id="9993521"/>
<evidence type="ECO:0000256" key="1">
    <source>
        <dbReference type="ARBA" id="ARBA00007637"/>
    </source>
</evidence>
<dbReference type="RefSeq" id="WP_006054814.1">
    <property type="nucleotide sequence ID" value="NC_014729.1"/>
</dbReference>
<dbReference type="PATRIC" id="fig|469382.19.peg.1461"/>
<accession>E4NM65</accession>
<dbReference type="EMBL" id="CP001690">
    <property type="protein sequence ID" value="ADQ67270.1"/>
    <property type="molecule type" value="Genomic_DNA"/>
</dbReference>
<feature type="domain" description="NAD-dependent epimerase/dehydratase" evidence="3">
    <location>
        <begin position="4"/>
        <end position="141"/>
    </location>
</feature>
<gene>
    <name evidence="5" type="ordered locus">Hbor_17020</name>
    <name evidence="6" type="ORF">C499_07485</name>
</gene>
<dbReference type="OrthoDB" id="4907at2157"/>
<dbReference type="eggNOG" id="arCOG01369">
    <property type="taxonomic scope" value="Archaea"/>
</dbReference>
<reference evidence="6 8" key="2">
    <citation type="journal article" date="2014" name="PLoS Genet.">
        <title>Phylogenetically driven sequencing of extremely halophilic archaea reveals strategies for static and dynamic osmo-response.</title>
        <authorList>
            <person name="Becker E.A."/>
            <person name="Seitzer P.M."/>
            <person name="Tritt A."/>
            <person name="Larsen D."/>
            <person name="Krusor M."/>
            <person name="Yao A.I."/>
            <person name="Wu D."/>
            <person name="Madern D."/>
            <person name="Eisen J.A."/>
            <person name="Darling A.E."/>
            <person name="Facciotti M.T."/>
        </authorList>
    </citation>
    <scope>NUCLEOTIDE SEQUENCE [LARGE SCALE GENOMIC DNA]</scope>
    <source>
        <strain evidence="6 8">DSM 11551</strain>
    </source>
</reference>
<sequence>MTNVLVTGGAGFVGSHIVDELVASGYDVTVVDNLTEQVHDDEPDYLNDEAEYVWGDVRDRELMTELLEEADVLNHQASAVGVGQSMYEIEKYVEVNTLATARILDIIVNEDISLEKIVVASSMSIYGEGAYHCPEEDTLHYPSLRGSETMAEGQWEHVCPDCGTELEPIATSEKKPRESTSVYAISKKDQEELTLSVARSYDIPAVALRYFNIYGSRQALGNPYTGVCAIFSSRIKNDNPPLIFEDGEQTRDFIHISDIARANRLAMERDEAEDVALNLGTGNPKTITEIAETLIDLYGKSDELEPEIANDFRQGDIRHCYADTSRAAELLDFKPSVTFEEGMRELVEWGREQDAQDNFEEAHAELEDKGLVGDN</sequence>
<evidence type="ECO:0000313" key="8">
    <source>
        <dbReference type="Proteomes" id="UP000011585"/>
    </source>
</evidence>
<dbReference type="InterPro" id="IPR016040">
    <property type="entry name" value="NAD(P)-bd_dom"/>
</dbReference>
<reference evidence="5 7" key="1">
    <citation type="journal article" date="2009" name="Stand. Genomic Sci.">
        <title>Complete genome sequence of Halogeometricum borinquense type strain (PR3).</title>
        <authorList>
            <person name="Malfatti S."/>
            <person name="Tindall B.J."/>
            <person name="Schneider S."/>
            <person name="Fahnrich R."/>
            <person name="Lapidus A."/>
            <person name="Labuttii K."/>
            <person name="Copeland A."/>
            <person name="Glavina Del Rio T."/>
            <person name="Nolan M."/>
            <person name="Chen F."/>
            <person name="Lucas S."/>
            <person name="Tice H."/>
            <person name="Cheng J.F."/>
            <person name="Bruce D."/>
            <person name="Goodwin L."/>
            <person name="Pitluck S."/>
            <person name="Anderson I."/>
            <person name="Pati A."/>
            <person name="Ivanova N."/>
            <person name="Mavromatis K."/>
            <person name="Chen A."/>
            <person name="Palaniappan K."/>
            <person name="D'haeseleer P."/>
            <person name="Goker M."/>
            <person name="Bristow J."/>
            <person name="Eisen J.A."/>
            <person name="Markowitz V."/>
            <person name="Hugenholtz P."/>
            <person name="Kyrpides N.C."/>
            <person name="Klenk H.P."/>
            <person name="Chain P."/>
        </authorList>
    </citation>
    <scope>NUCLEOTIDE SEQUENCE [LARGE SCALE GENOMIC DNA]</scope>
    <source>
        <strain evidence="7">ATCC 700274 / DSM 11551 / JCM 10706 / KCTC 4070 / PR3</strain>
        <strain evidence="5">PR 3</strain>
    </source>
</reference>
<organism evidence="5 7">
    <name type="scientific">Halogeometricum borinquense (strain ATCC 700274 / DSM 11551 / JCM 10706 / KCTC 4070 / PR3)</name>
    <dbReference type="NCBI Taxonomy" id="469382"/>
    <lineage>
        <taxon>Archaea</taxon>
        <taxon>Methanobacteriati</taxon>
        <taxon>Methanobacteriota</taxon>
        <taxon>Stenosarchaea group</taxon>
        <taxon>Halobacteria</taxon>
        <taxon>Halobacteriales</taxon>
        <taxon>Haloferacaceae</taxon>
        <taxon>Halogeometricum</taxon>
    </lineage>
</organism>
<evidence type="ECO:0000313" key="6">
    <source>
        <dbReference type="EMBL" id="ELY28486.1"/>
    </source>
</evidence>
<evidence type="ECO:0000313" key="7">
    <source>
        <dbReference type="Proteomes" id="UP000006663"/>
    </source>
</evidence>
<protein>
    <submittedName>
        <fullName evidence="5">Nucleoside-diphosphate-sugar epimerase</fullName>
    </submittedName>
</protein>
<dbReference type="Pfam" id="PF01370">
    <property type="entry name" value="Epimerase"/>
    <property type="match status" value="1"/>
</dbReference>
<dbReference type="HOGENOM" id="CLU_007383_1_7_2"/>
<dbReference type="Gene3D" id="3.40.50.720">
    <property type="entry name" value="NAD(P)-binding Rossmann-like Domain"/>
    <property type="match status" value="1"/>
</dbReference>
<feature type="region of interest" description="Disordered" evidence="2">
    <location>
        <begin position="351"/>
        <end position="375"/>
    </location>
</feature>
<feature type="domain" description="NAD(P)-binding" evidence="4">
    <location>
        <begin position="168"/>
        <end position="345"/>
    </location>
</feature>
<dbReference type="KEGG" id="hbo:Hbor_17020"/>
<evidence type="ECO:0000313" key="5">
    <source>
        <dbReference type="EMBL" id="ADQ67270.1"/>
    </source>
</evidence>
<proteinExistence type="inferred from homology"/>
<name>E4NM65_HALBP</name>
<evidence type="ECO:0000259" key="4">
    <source>
        <dbReference type="Pfam" id="PF16363"/>
    </source>
</evidence>
<comment type="similarity">
    <text evidence="1">Belongs to the NAD(P)-dependent epimerase/dehydratase family.</text>
</comment>
<dbReference type="PANTHER" id="PTHR43000">
    <property type="entry name" value="DTDP-D-GLUCOSE 4,6-DEHYDRATASE-RELATED"/>
    <property type="match status" value="1"/>
</dbReference>
<dbReference type="SUPFAM" id="SSF51735">
    <property type="entry name" value="NAD(P)-binding Rossmann-fold domains"/>
    <property type="match status" value="1"/>
</dbReference>
<dbReference type="Pfam" id="PF16363">
    <property type="entry name" value="GDP_Man_Dehyd"/>
    <property type="match status" value="1"/>
</dbReference>
<keyword evidence="7" id="KW-1185">Reference proteome</keyword>
<dbReference type="AlphaFoldDB" id="E4NM65"/>
<dbReference type="STRING" id="469382.Hbor_17020"/>
<dbReference type="Proteomes" id="UP000006663">
    <property type="component" value="Chromosome"/>
</dbReference>
<dbReference type="InterPro" id="IPR036291">
    <property type="entry name" value="NAD(P)-bd_dom_sf"/>
</dbReference>
<evidence type="ECO:0000259" key="3">
    <source>
        <dbReference type="Pfam" id="PF01370"/>
    </source>
</evidence>
<dbReference type="InterPro" id="IPR001509">
    <property type="entry name" value="Epimerase_deHydtase"/>
</dbReference>